<protein>
    <recommendedName>
        <fullName evidence="4">F-box domain-containing protein</fullName>
    </recommendedName>
</protein>
<keyword evidence="3" id="KW-1185">Reference proteome</keyword>
<evidence type="ECO:0000313" key="2">
    <source>
        <dbReference type="EMBL" id="KAJ7609032.1"/>
    </source>
</evidence>
<organism evidence="2 3">
    <name type="scientific">Roridomyces roridus</name>
    <dbReference type="NCBI Taxonomy" id="1738132"/>
    <lineage>
        <taxon>Eukaryota</taxon>
        <taxon>Fungi</taxon>
        <taxon>Dikarya</taxon>
        <taxon>Basidiomycota</taxon>
        <taxon>Agaricomycotina</taxon>
        <taxon>Agaricomycetes</taxon>
        <taxon>Agaricomycetidae</taxon>
        <taxon>Agaricales</taxon>
        <taxon>Marasmiineae</taxon>
        <taxon>Mycenaceae</taxon>
        <taxon>Roridomyces</taxon>
    </lineage>
</organism>
<name>A0AAD7B321_9AGAR</name>
<sequence>MRLPSDTSAPDSCNLVDDLHLLRVRCSSDTTRNSDIPGATPDTSARYQRLLQSNEPPGAAELSYIHAVVSNTAARLGDLDGEISRLRNRLAQLEKEQTQLSGYHSQNAAIISPLRRMPPEILAQIFSWTLPRIDEMAGDVSDLQKSPWTVALEENCPLDSFALGNRLHSFLYMRGWDPAPQRNLFRFLAEHSACWEELSIRITRSISPPFNDLRGRLPSLRRLWVHWDARPGFNPEEIDCFTTASSLVEIEFDYTGSVAIGIPPSQLTCYRLRCPWEIHQSILEASPSLIEAKIDITEPFPEPARPTLEMQHLERLYVSDAKALEYLRTPRLAEIALEVTADSLDRLDSFILRSSCSPKRLCLTGAPLASPTETFLRKHSSVSSFALVISTREGAAVENEVLANSLAGHLAMLTVFTNAAVSQHLTEISFGCKVESMPIDYPLFLAMLKSRRRNTPCAFEYATSLSCFGPGPDSVTLAGLNALCRVG</sequence>
<comment type="caution">
    <text evidence="2">The sequence shown here is derived from an EMBL/GenBank/DDBJ whole genome shotgun (WGS) entry which is preliminary data.</text>
</comment>
<proteinExistence type="predicted"/>
<dbReference type="AlphaFoldDB" id="A0AAD7B321"/>
<evidence type="ECO:0008006" key="4">
    <source>
        <dbReference type="Google" id="ProtNLM"/>
    </source>
</evidence>
<keyword evidence="1" id="KW-0175">Coiled coil</keyword>
<accession>A0AAD7B321</accession>
<evidence type="ECO:0000313" key="3">
    <source>
        <dbReference type="Proteomes" id="UP001221142"/>
    </source>
</evidence>
<feature type="coiled-coil region" evidence="1">
    <location>
        <begin position="76"/>
        <end position="103"/>
    </location>
</feature>
<evidence type="ECO:0000256" key="1">
    <source>
        <dbReference type="SAM" id="Coils"/>
    </source>
</evidence>
<dbReference type="Proteomes" id="UP001221142">
    <property type="component" value="Unassembled WGS sequence"/>
</dbReference>
<gene>
    <name evidence="2" type="ORF">FB45DRAFT_1127774</name>
</gene>
<dbReference type="EMBL" id="JARKIF010000042">
    <property type="protein sequence ID" value="KAJ7609032.1"/>
    <property type="molecule type" value="Genomic_DNA"/>
</dbReference>
<reference evidence="2" key="1">
    <citation type="submission" date="2023-03" db="EMBL/GenBank/DDBJ databases">
        <title>Massive genome expansion in bonnet fungi (Mycena s.s.) driven by repeated elements and novel gene families across ecological guilds.</title>
        <authorList>
            <consortium name="Lawrence Berkeley National Laboratory"/>
            <person name="Harder C.B."/>
            <person name="Miyauchi S."/>
            <person name="Viragh M."/>
            <person name="Kuo A."/>
            <person name="Thoen E."/>
            <person name="Andreopoulos B."/>
            <person name="Lu D."/>
            <person name="Skrede I."/>
            <person name="Drula E."/>
            <person name="Henrissat B."/>
            <person name="Morin E."/>
            <person name="Kohler A."/>
            <person name="Barry K."/>
            <person name="LaButti K."/>
            <person name="Morin E."/>
            <person name="Salamov A."/>
            <person name="Lipzen A."/>
            <person name="Mereny Z."/>
            <person name="Hegedus B."/>
            <person name="Baldrian P."/>
            <person name="Stursova M."/>
            <person name="Weitz H."/>
            <person name="Taylor A."/>
            <person name="Grigoriev I.V."/>
            <person name="Nagy L.G."/>
            <person name="Martin F."/>
            <person name="Kauserud H."/>
        </authorList>
    </citation>
    <scope>NUCLEOTIDE SEQUENCE</scope>
    <source>
        <strain evidence="2">9284</strain>
    </source>
</reference>